<organism evidence="2 3">
    <name type="scientific">Nonomuraea spiralis</name>
    <dbReference type="NCBI Taxonomy" id="46182"/>
    <lineage>
        <taxon>Bacteria</taxon>
        <taxon>Bacillati</taxon>
        <taxon>Actinomycetota</taxon>
        <taxon>Actinomycetes</taxon>
        <taxon>Streptosporangiales</taxon>
        <taxon>Streptosporangiaceae</taxon>
        <taxon>Nonomuraea</taxon>
    </lineage>
</organism>
<accession>A0ABV5IEZ8</accession>
<feature type="chain" id="PRO_5046555039" evidence="1">
    <location>
        <begin position="28"/>
        <end position="100"/>
    </location>
</feature>
<keyword evidence="3" id="KW-1185">Reference proteome</keyword>
<keyword evidence="1" id="KW-0732">Signal</keyword>
<dbReference type="EMBL" id="JBHMEI010000011">
    <property type="protein sequence ID" value="MFB9202668.1"/>
    <property type="molecule type" value="Genomic_DNA"/>
</dbReference>
<dbReference type="Proteomes" id="UP001589647">
    <property type="component" value="Unassembled WGS sequence"/>
</dbReference>
<evidence type="ECO:0000313" key="2">
    <source>
        <dbReference type="EMBL" id="MFB9202668.1"/>
    </source>
</evidence>
<name>A0ABV5IEZ8_9ACTN</name>
<reference evidence="2 3" key="1">
    <citation type="submission" date="2024-09" db="EMBL/GenBank/DDBJ databases">
        <authorList>
            <person name="Sun Q."/>
            <person name="Mori K."/>
        </authorList>
    </citation>
    <scope>NUCLEOTIDE SEQUENCE [LARGE SCALE GENOMIC DNA]</scope>
    <source>
        <strain evidence="2 3">CCM 3426</strain>
    </source>
</reference>
<protein>
    <submittedName>
        <fullName evidence="2">Uncharacterized protein</fullName>
    </submittedName>
</protein>
<evidence type="ECO:0000256" key="1">
    <source>
        <dbReference type="SAM" id="SignalP"/>
    </source>
</evidence>
<proteinExistence type="predicted"/>
<dbReference type="RefSeq" id="WP_189651361.1">
    <property type="nucleotide sequence ID" value="NZ_BMRC01000019.1"/>
</dbReference>
<feature type="signal peptide" evidence="1">
    <location>
        <begin position="1"/>
        <end position="27"/>
    </location>
</feature>
<comment type="caution">
    <text evidence="2">The sequence shown here is derived from an EMBL/GenBank/DDBJ whole genome shotgun (WGS) entry which is preliminary data.</text>
</comment>
<gene>
    <name evidence="2" type="ORF">ACFFV7_15835</name>
</gene>
<sequence length="100" mass="9467">MRRLAATLLPAAALAASALCAPSPAVAAPSWVTDAECTDAGGKISPVGRGKAVCQGGTYANELVHYDKKRPGNSGVGGALGGGGGPLSGGPAALLGGLLG</sequence>
<evidence type="ECO:0000313" key="3">
    <source>
        <dbReference type="Proteomes" id="UP001589647"/>
    </source>
</evidence>